<evidence type="ECO:0000256" key="1">
    <source>
        <dbReference type="SAM" id="SignalP"/>
    </source>
</evidence>
<protein>
    <recommendedName>
        <fullName evidence="4">Chorismate mutase</fullName>
    </recommendedName>
</protein>
<evidence type="ECO:0008006" key="4">
    <source>
        <dbReference type="Google" id="ProtNLM"/>
    </source>
</evidence>
<keyword evidence="3" id="KW-1185">Reference proteome</keyword>
<organism evidence="2 3">
    <name type="scientific">Rufibacter quisquiliarum</name>
    <dbReference type="NCBI Taxonomy" id="1549639"/>
    <lineage>
        <taxon>Bacteria</taxon>
        <taxon>Pseudomonadati</taxon>
        <taxon>Bacteroidota</taxon>
        <taxon>Cytophagia</taxon>
        <taxon>Cytophagales</taxon>
        <taxon>Hymenobacteraceae</taxon>
        <taxon>Rufibacter</taxon>
    </lineage>
</organism>
<name>A0A839GW99_9BACT</name>
<feature type="chain" id="PRO_5032503000" description="Chorismate mutase" evidence="1">
    <location>
        <begin position="22"/>
        <end position="120"/>
    </location>
</feature>
<evidence type="ECO:0000313" key="2">
    <source>
        <dbReference type="EMBL" id="MBA9079735.1"/>
    </source>
</evidence>
<keyword evidence="1" id="KW-0732">Signal</keyword>
<proteinExistence type="predicted"/>
<reference evidence="2 3" key="1">
    <citation type="submission" date="2020-08" db="EMBL/GenBank/DDBJ databases">
        <title>Genomic Encyclopedia of Type Strains, Phase IV (KMG-IV): sequencing the most valuable type-strain genomes for metagenomic binning, comparative biology and taxonomic classification.</title>
        <authorList>
            <person name="Goeker M."/>
        </authorList>
    </citation>
    <scope>NUCLEOTIDE SEQUENCE [LARGE SCALE GENOMIC DNA]</scope>
    <source>
        <strain evidence="2 3">DSM 29854</strain>
    </source>
</reference>
<gene>
    <name evidence="2" type="ORF">FHS90_004475</name>
</gene>
<dbReference type="RefSeq" id="WP_182514499.1">
    <property type="nucleotide sequence ID" value="NZ_JACJIQ010000029.1"/>
</dbReference>
<accession>A0A839GW99</accession>
<dbReference type="AlphaFoldDB" id="A0A839GW99"/>
<sequence>MKPRFFLPILFLLFSKSLCFSQSPQTPDTRSETIAREMLNKLELSEMHYIKIKAILDARITKSNEVIKQYSDDPLLLKEVIAQLQNECDKAIIAVLPKKAASKYYKHNFDLSSLNFISSK</sequence>
<dbReference type="EMBL" id="JACJIQ010000029">
    <property type="protein sequence ID" value="MBA9079735.1"/>
    <property type="molecule type" value="Genomic_DNA"/>
</dbReference>
<evidence type="ECO:0000313" key="3">
    <source>
        <dbReference type="Proteomes" id="UP000563094"/>
    </source>
</evidence>
<dbReference type="Proteomes" id="UP000563094">
    <property type="component" value="Unassembled WGS sequence"/>
</dbReference>
<feature type="signal peptide" evidence="1">
    <location>
        <begin position="1"/>
        <end position="21"/>
    </location>
</feature>
<comment type="caution">
    <text evidence="2">The sequence shown here is derived from an EMBL/GenBank/DDBJ whole genome shotgun (WGS) entry which is preliminary data.</text>
</comment>